<dbReference type="GeneID" id="95645047"/>
<evidence type="ECO:0000313" key="2">
    <source>
        <dbReference type="EMBL" id="QGR17391.1"/>
    </source>
</evidence>
<dbReference type="Proteomes" id="UP000582213">
    <property type="component" value="Unassembled WGS sequence"/>
</dbReference>
<dbReference type="Proteomes" id="UP000427373">
    <property type="component" value="Chromosome"/>
</dbReference>
<sequence length="128" mass="14912">MTKSIIKIDDKILIEINKKGINAILVNGEIKVGDYDGVEFKETKMKHEEFVKEIVDKVKEFLLKCNFIQSIVMSDMYYIKFYLGEREVIAFISEDGKITLNVEVELNEDLKEKLLLCVDEFKKLLKIS</sequence>
<reference evidence="1 4" key="2">
    <citation type="submission" date="2020-08" db="EMBL/GenBank/DDBJ databases">
        <title>Genomic Encyclopedia of Type Strains, Phase IV (KMG-IV): sequencing the most valuable type-strain genomes for metagenomic binning, comparative biology and taxonomic classification.</title>
        <authorList>
            <person name="Goeker M."/>
        </authorList>
    </citation>
    <scope>NUCLEOTIDE SEQUENCE [LARGE SCALE GENOMIC DNA]</scope>
    <source>
        <strain evidence="1 4">DSM 12421</strain>
    </source>
</reference>
<reference evidence="2 3" key="1">
    <citation type="submission" date="2019-10" db="EMBL/GenBank/DDBJ databases">
        <title>Genome Sequences from Six Type Strain Members of the Archaeal Family Sulfolobaceae: Acidianus ambivalens, Acidianus infernus, Metallosphaera prunae, Stygiolobus azoricus, Sulfolobus metallicus, and Sulfurisphaera ohwakuensis.</title>
        <authorList>
            <person name="Counts J.A."/>
            <person name="Kelly R.M."/>
        </authorList>
    </citation>
    <scope>NUCLEOTIDE SEQUENCE [LARGE SCALE GENOMIC DNA]</scope>
    <source>
        <strain evidence="2 3">TA-1</strain>
    </source>
</reference>
<protein>
    <submittedName>
        <fullName evidence="1">Coenzyme F420-reducing hydrogenase delta subunit</fullName>
    </submittedName>
</protein>
<dbReference type="KEGG" id="soh:D1869_09435"/>
<dbReference type="RefSeq" id="WP_156014874.1">
    <property type="nucleotide sequence ID" value="NZ_AP031374.1"/>
</dbReference>
<dbReference type="EMBL" id="CP045484">
    <property type="protein sequence ID" value="QGR17391.1"/>
    <property type="molecule type" value="Genomic_DNA"/>
</dbReference>
<keyword evidence="3" id="KW-1185">Reference proteome</keyword>
<proteinExistence type="predicted"/>
<evidence type="ECO:0000313" key="3">
    <source>
        <dbReference type="Proteomes" id="UP000427373"/>
    </source>
</evidence>
<organism evidence="2 3">
    <name type="scientific">Sulfurisphaera ohwakuensis</name>
    <dbReference type="NCBI Taxonomy" id="69656"/>
    <lineage>
        <taxon>Archaea</taxon>
        <taxon>Thermoproteota</taxon>
        <taxon>Thermoprotei</taxon>
        <taxon>Sulfolobales</taxon>
        <taxon>Sulfolobaceae</taxon>
        <taxon>Sulfurisphaera</taxon>
    </lineage>
</organism>
<dbReference type="AlphaFoldDB" id="A0A650CHN6"/>
<evidence type="ECO:0000313" key="4">
    <source>
        <dbReference type="Proteomes" id="UP000582213"/>
    </source>
</evidence>
<evidence type="ECO:0000313" key="1">
    <source>
        <dbReference type="EMBL" id="MBB5253591.1"/>
    </source>
</evidence>
<accession>A0A650CHN6</accession>
<name>A0A650CHN6_SULOH</name>
<gene>
    <name evidence="2" type="ORF">D1869_09435</name>
    <name evidence="1" type="ORF">HNQ62_001360</name>
</gene>
<dbReference type="EMBL" id="JACHFY010000005">
    <property type="protein sequence ID" value="MBB5253591.1"/>
    <property type="molecule type" value="Genomic_DNA"/>
</dbReference>
<dbReference type="OrthoDB" id="42422at2157"/>